<sequence length="186" mass="21042">REREDRIVTAAPSRSCVIGDPPLPHLVRRSPRICHRRQPAARLNLRKREKRDREKREREKTGPTPPLTELRRRSTVPFTPRPSSSTICHRHKPPFIQKHSTSTNAAQPPISTAIIRSATIVTINCHRRLVVIEDSHCTTRSATFFNFHTVLCPTPASEIIEDVLGYCLVSGTRPPSDLQGTFLCSD</sequence>
<keyword evidence="3" id="KW-1185">Reference proteome</keyword>
<feature type="compositionally biased region" description="Basic residues" evidence="1">
    <location>
        <begin position="26"/>
        <end position="50"/>
    </location>
</feature>
<accession>A0ABU6SYF2</accession>
<reference evidence="2 3" key="1">
    <citation type="journal article" date="2023" name="Plants (Basel)">
        <title>Bridging the Gap: Combining Genomics and Transcriptomics Approaches to Understand Stylosanthes scabra, an Orphan Legume from the Brazilian Caatinga.</title>
        <authorList>
            <person name="Ferreira-Neto J.R.C."/>
            <person name="da Silva M.D."/>
            <person name="Binneck E."/>
            <person name="de Melo N.F."/>
            <person name="da Silva R.H."/>
            <person name="de Melo A.L.T.M."/>
            <person name="Pandolfi V."/>
            <person name="Bustamante F.O."/>
            <person name="Brasileiro-Vidal A.C."/>
            <person name="Benko-Iseppon A.M."/>
        </authorList>
    </citation>
    <scope>NUCLEOTIDE SEQUENCE [LARGE SCALE GENOMIC DNA]</scope>
    <source>
        <tissue evidence="2">Leaves</tissue>
    </source>
</reference>
<proteinExistence type="predicted"/>
<protein>
    <submittedName>
        <fullName evidence="2">Uncharacterized protein</fullName>
    </submittedName>
</protein>
<dbReference type="EMBL" id="JASCZI010063697">
    <property type="protein sequence ID" value="MED6141405.1"/>
    <property type="molecule type" value="Genomic_DNA"/>
</dbReference>
<evidence type="ECO:0000256" key="1">
    <source>
        <dbReference type="SAM" id="MobiDB-lite"/>
    </source>
</evidence>
<feature type="compositionally biased region" description="Basic and acidic residues" evidence="1">
    <location>
        <begin position="51"/>
        <end position="61"/>
    </location>
</feature>
<gene>
    <name evidence="2" type="ORF">PIB30_103067</name>
</gene>
<evidence type="ECO:0000313" key="3">
    <source>
        <dbReference type="Proteomes" id="UP001341840"/>
    </source>
</evidence>
<comment type="caution">
    <text evidence="2">The sequence shown here is derived from an EMBL/GenBank/DDBJ whole genome shotgun (WGS) entry which is preliminary data.</text>
</comment>
<organism evidence="2 3">
    <name type="scientific">Stylosanthes scabra</name>
    <dbReference type="NCBI Taxonomy" id="79078"/>
    <lineage>
        <taxon>Eukaryota</taxon>
        <taxon>Viridiplantae</taxon>
        <taxon>Streptophyta</taxon>
        <taxon>Embryophyta</taxon>
        <taxon>Tracheophyta</taxon>
        <taxon>Spermatophyta</taxon>
        <taxon>Magnoliopsida</taxon>
        <taxon>eudicotyledons</taxon>
        <taxon>Gunneridae</taxon>
        <taxon>Pentapetalae</taxon>
        <taxon>rosids</taxon>
        <taxon>fabids</taxon>
        <taxon>Fabales</taxon>
        <taxon>Fabaceae</taxon>
        <taxon>Papilionoideae</taxon>
        <taxon>50 kb inversion clade</taxon>
        <taxon>dalbergioids sensu lato</taxon>
        <taxon>Dalbergieae</taxon>
        <taxon>Pterocarpus clade</taxon>
        <taxon>Stylosanthes</taxon>
    </lineage>
</organism>
<name>A0ABU6SYF2_9FABA</name>
<dbReference type="Proteomes" id="UP001341840">
    <property type="component" value="Unassembled WGS sequence"/>
</dbReference>
<feature type="non-terminal residue" evidence="2">
    <location>
        <position position="1"/>
    </location>
</feature>
<feature type="region of interest" description="Disordered" evidence="1">
    <location>
        <begin position="1"/>
        <end position="90"/>
    </location>
</feature>
<evidence type="ECO:0000313" key="2">
    <source>
        <dbReference type="EMBL" id="MED6141405.1"/>
    </source>
</evidence>